<dbReference type="AlphaFoldDB" id="X6NRT2"/>
<feature type="domain" description="CAP-Gly" evidence="2">
    <location>
        <begin position="108"/>
        <end position="150"/>
    </location>
</feature>
<feature type="compositionally biased region" description="Low complexity" evidence="1">
    <location>
        <begin position="336"/>
        <end position="348"/>
    </location>
</feature>
<protein>
    <recommendedName>
        <fullName evidence="2">CAP-Gly domain-containing protein</fullName>
    </recommendedName>
</protein>
<feature type="region of interest" description="Disordered" evidence="1">
    <location>
        <begin position="336"/>
        <end position="363"/>
    </location>
</feature>
<dbReference type="Pfam" id="PF01302">
    <property type="entry name" value="CAP_GLY"/>
    <property type="match status" value="1"/>
</dbReference>
<dbReference type="InterPro" id="IPR036859">
    <property type="entry name" value="CAP-Gly_dom_sf"/>
</dbReference>
<evidence type="ECO:0000313" key="3">
    <source>
        <dbReference type="EMBL" id="ETO28990.1"/>
    </source>
</evidence>
<dbReference type="InterPro" id="IPR000938">
    <property type="entry name" value="CAP-Gly_domain"/>
</dbReference>
<evidence type="ECO:0000259" key="2">
    <source>
        <dbReference type="PROSITE" id="PS50245"/>
    </source>
</evidence>
<feature type="region of interest" description="Disordered" evidence="1">
    <location>
        <begin position="1"/>
        <end position="22"/>
    </location>
</feature>
<proteinExistence type="predicted"/>
<feature type="compositionally biased region" description="Polar residues" evidence="1">
    <location>
        <begin position="349"/>
        <end position="361"/>
    </location>
</feature>
<dbReference type="EMBL" id="ASPP01006324">
    <property type="protein sequence ID" value="ETO28990.1"/>
    <property type="molecule type" value="Genomic_DNA"/>
</dbReference>
<name>X6NRT2_RETFI</name>
<accession>X6NRT2</accession>
<dbReference type="PROSITE" id="PS50245">
    <property type="entry name" value="CAP_GLY_2"/>
    <property type="match status" value="1"/>
</dbReference>
<dbReference type="SUPFAM" id="SSF74924">
    <property type="entry name" value="Cap-Gly domain"/>
    <property type="match status" value="2"/>
</dbReference>
<reference evidence="3 4" key="1">
    <citation type="journal article" date="2013" name="Curr. Biol.">
        <title>The Genome of the Foraminiferan Reticulomyxa filosa.</title>
        <authorList>
            <person name="Glockner G."/>
            <person name="Hulsmann N."/>
            <person name="Schleicher M."/>
            <person name="Noegel A.A."/>
            <person name="Eichinger L."/>
            <person name="Gallinger C."/>
            <person name="Pawlowski J."/>
            <person name="Sierra R."/>
            <person name="Euteneuer U."/>
            <person name="Pillet L."/>
            <person name="Moustafa A."/>
            <person name="Platzer M."/>
            <person name="Groth M."/>
            <person name="Szafranski K."/>
            <person name="Schliwa M."/>
        </authorList>
    </citation>
    <scope>NUCLEOTIDE SEQUENCE [LARGE SCALE GENOMIC DNA]</scope>
</reference>
<dbReference type="SMART" id="SM01052">
    <property type="entry name" value="CAP_GLY"/>
    <property type="match status" value="1"/>
</dbReference>
<dbReference type="OrthoDB" id="2130750at2759"/>
<dbReference type="Proteomes" id="UP000023152">
    <property type="component" value="Unassembled WGS sequence"/>
</dbReference>
<organism evidence="3 4">
    <name type="scientific">Reticulomyxa filosa</name>
    <dbReference type="NCBI Taxonomy" id="46433"/>
    <lineage>
        <taxon>Eukaryota</taxon>
        <taxon>Sar</taxon>
        <taxon>Rhizaria</taxon>
        <taxon>Retaria</taxon>
        <taxon>Foraminifera</taxon>
        <taxon>Monothalamids</taxon>
        <taxon>Reticulomyxidae</taxon>
        <taxon>Reticulomyxa</taxon>
    </lineage>
</organism>
<keyword evidence="4" id="KW-1185">Reference proteome</keyword>
<evidence type="ECO:0000256" key="1">
    <source>
        <dbReference type="SAM" id="MobiDB-lite"/>
    </source>
</evidence>
<sequence length="423" mass="47314">MKSKTDVPPTQRESQANKRFGSWVPKEFKEASKNSRFTKKFSPPFLEKLARLGVEMMTTQSDKNISVKEKSLVGVSTGKSVLCVSKKICYGDRIRLNKNWLGEVAYIGPLAGKEGDWYGISLEEERGKHNGTYEKHKYFVTRMNHGVFAKMNQIESVVSPSVLYGQRLSIHDVVYLRSLDKCGSIKFIGYFHLCEMEMDPRYRSCPYVGVELSGTASDSKDTRDVHDHHYYPCKNGKFGGISYFHCSPSKGSVIVPFEMVTSSSSSSSCPPNDRGSNASMAIVRDAQCLPKKRVHPYPRSVDIVNQRSPLLFHRSPQQHNTTTTTTTTTATTAATTTTTTTTDTTTVTHGQQTNNNRSKSLQPLVDAPNHHVDTRSKFDSPFVPSHSHVAIFNSANERRIKREPASLVKSGLIMPIQLPVHQF</sequence>
<dbReference type="Gene3D" id="2.30.30.190">
    <property type="entry name" value="CAP Gly-rich-like domain"/>
    <property type="match status" value="2"/>
</dbReference>
<gene>
    <name evidence="3" type="ORF">RFI_08134</name>
</gene>
<evidence type="ECO:0000313" key="4">
    <source>
        <dbReference type="Proteomes" id="UP000023152"/>
    </source>
</evidence>
<comment type="caution">
    <text evidence="3">The sequence shown here is derived from an EMBL/GenBank/DDBJ whole genome shotgun (WGS) entry which is preliminary data.</text>
</comment>